<gene>
    <name evidence="1" type="ORF">D0Z00_003911</name>
</gene>
<keyword evidence="2" id="KW-1185">Reference proteome</keyword>
<dbReference type="EMBL" id="QVQA01000211">
    <property type="protein sequence ID" value="KAF5093703.1"/>
    <property type="molecule type" value="Genomic_DNA"/>
</dbReference>
<reference evidence="1 2" key="1">
    <citation type="journal article" date="2020" name="Front. Microbiol.">
        <title>Phenotypic and Genetic Characterization of the Cheese Ripening Yeast Geotrichum candidum.</title>
        <authorList>
            <person name="Perkins V."/>
            <person name="Vignola S."/>
            <person name="Lessard M.H."/>
            <person name="Plante P.L."/>
            <person name="Corbeil J."/>
            <person name="Dugat-Bony E."/>
            <person name="Frenette M."/>
            <person name="Labrie S."/>
        </authorList>
    </citation>
    <scope>NUCLEOTIDE SEQUENCE [LARGE SCALE GENOMIC DNA]</scope>
    <source>
        <strain evidence="1 2">LMA-1147</strain>
    </source>
</reference>
<accession>A0ACB6UZZ4</accession>
<comment type="caution">
    <text evidence="1">The sequence shown here is derived from an EMBL/GenBank/DDBJ whole genome shotgun (WGS) entry which is preliminary data.</text>
</comment>
<sequence>MSSSDYSTNSRFSGRPRGTVNRFRSSFQGPSGFKIPLVIRRVFRPPTLDFETAIWEIFYLIVSPTKVYKSLYYHKQTKNTWARDDPSFVILLSAFITVSALAWGLAYASGVMGILKLMLYMVLVDFFATGIIIATAGWFLANKFLKQGKRGLMNSIGGEGELEWNYCFDVHCNSFLVIWVCLYVIQFILLPVLTKNNWFSIFLGNTLYLVALCYYFVISFYGYNTMPFLEHTELILLPVPILCILYVISLFGFSMVKTMVHQYFG</sequence>
<evidence type="ECO:0000313" key="2">
    <source>
        <dbReference type="Proteomes" id="UP000744676"/>
    </source>
</evidence>
<dbReference type="Proteomes" id="UP000744676">
    <property type="component" value="Unassembled WGS sequence"/>
</dbReference>
<proteinExistence type="predicted"/>
<protein>
    <submittedName>
        <fullName evidence="1">Uncharacterized protein</fullName>
    </submittedName>
</protein>
<evidence type="ECO:0000313" key="1">
    <source>
        <dbReference type="EMBL" id="KAF5093703.1"/>
    </source>
</evidence>
<name>A0ACB6UZZ4_9ASCO</name>
<organism evidence="1 2">
    <name type="scientific">Geotrichum galactomycetum</name>
    <dbReference type="NCBI Taxonomy" id="27317"/>
    <lineage>
        <taxon>Eukaryota</taxon>
        <taxon>Fungi</taxon>
        <taxon>Dikarya</taxon>
        <taxon>Ascomycota</taxon>
        <taxon>Saccharomycotina</taxon>
        <taxon>Dipodascomycetes</taxon>
        <taxon>Dipodascales</taxon>
        <taxon>Dipodascaceae</taxon>
        <taxon>Geotrichum</taxon>
    </lineage>
</organism>